<dbReference type="Proteomes" id="UP000672602">
    <property type="component" value="Unassembled WGS sequence"/>
</dbReference>
<evidence type="ECO:0000313" key="2">
    <source>
        <dbReference type="Proteomes" id="UP000672602"/>
    </source>
</evidence>
<dbReference type="EMBL" id="JAGMWN010000003">
    <property type="protein sequence ID" value="MBP5856854.1"/>
    <property type="molecule type" value="Genomic_DNA"/>
</dbReference>
<reference evidence="1" key="1">
    <citation type="submission" date="2021-04" db="EMBL/GenBank/DDBJ databases">
        <authorList>
            <person name="Zhang D.-C."/>
        </authorList>
    </citation>
    <scope>NUCLEOTIDE SEQUENCE</scope>
    <source>
        <strain evidence="1">CGMCC 1.15697</strain>
    </source>
</reference>
<name>A0A8J7S4Z9_9PROT</name>
<proteinExistence type="predicted"/>
<protein>
    <recommendedName>
        <fullName evidence="3">Histidine kinase</fullName>
    </recommendedName>
</protein>
<evidence type="ECO:0000313" key="1">
    <source>
        <dbReference type="EMBL" id="MBP5856854.1"/>
    </source>
</evidence>
<dbReference type="AlphaFoldDB" id="A0A8J7S4Z9"/>
<comment type="caution">
    <text evidence="1">The sequence shown here is derived from an EMBL/GenBank/DDBJ whole genome shotgun (WGS) entry which is preliminary data.</text>
</comment>
<dbReference type="RefSeq" id="WP_210681441.1">
    <property type="nucleotide sequence ID" value="NZ_JAGMWN010000003.1"/>
</dbReference>
<gene>
    <name evidence="1" type="ORF">KAJ83_07535</name>
</gene>
<organism evidence="1 2">
    <name type="scientific">Marivibrio halodurans</name>
    <dbReference type="NCBI Taxonomy" id="2039722"/>
    <lineage>
        <taxon>Bacteria</taxon>
        <taxon>Pseudomonadati</taxon>
        <taxon>Pseudomonadota</taxon>
        <taxon>Alphaproteobacteria</taxon>
        <taxon>Rhodospirillales</taxon>
        <taxon>Rhodospirillaceae</taxon>
        <taxon>Marivibrio</taxon>
    </lineage>
</organism>
<accession>A0A8J7S4Z9</accession>
<evidence type="ECO:0008006" key="3">
    <source>
        <dbReference type="Google" id="ProtNLM"/>
    </source>
</evidence>
<sequence>MTKYLVSEENPDGLRLEAMLRVLRGEVLTRCTLITDDTRAEAQQVLANNIKVLELLSEAIQLAESSTHTLDKAFGPSHKGGLPRIGT</sequence>
<keyword evidence="2" id="KW-1185">Reference proteome</keyword>